<sequence length="552" mass="60306">MSMQAAWQRAARPPVLALDKVSIAYEGNEGRRRVVHEVSFTIEPGEVVALVGESGSGKTTTAQAIIGLLADNGHLEQGTIRLHGTDIAGWSSRRLDAVRGAQISLIPQDPASSLNPVKTIGEQVAEIVNIHRRLPRAQVQQRVTELLTRVGLTHPELRARQFPHQLSGGMKQRVLIAIAIALQPALIIADEPSSALDVTVQKRILDLIDELRREFGTAVLLVTHDLGVAAERADRLLVFRHGRVQEQGATAEVLRAPASAYTRKLFADVPSLSGAVAPPPKRSGQPPAIVVQALVKDFRLSGGQGFRALDSVSFSVPRGTTHALVGESGSGKSTLARCLLGFERPDAGQILIDGVNVIGLRGEALRQFRQRIQLVYQNPFSSLDPKQTLYRVIEEPLLNFAPIGKPERDRRVRELFERVALPPDLLNRRPHELSGGQRQRVAIARALVLQPRILVLDEATSALDVTVQAQILHLLQELQQERDLTYLFISHDLATVRRISHSVSVLHRGERVDGGATAELFAMPGSDYTRQLIAAIPGRASHAGQPKFEEAI</sequence>
<evidence type="ECO:0000256" key="2">
    <source>
        <dbReference type="ARBA" id="ARBA00022741"/>
    </source>
</evidence>
<dbReference type="PANTHER" id="PTHR43776:SF8">
    <property type="entry name" value="ABC TRANSPORTER, ATP-BINDING PROTEIN"/>
    <property type="match status" value="1"/>
</dbReference>
<name>A0A656VKZ9_SERMA</name>
<dbReference type="InterPro" id="IPR050319">
    <property type="entry name" value="ABC_transp_ATP-bind"/>
</dbReference>
<feature type="domain" description="ABC transporter" evidence="4">
    <location>
        <begin position="289"/>
        <end position="533"/>
    </location>
</feature>
<dbReference type="EMBL" id="LFJS01000012">
    <property type="protein sequence ID" value="KMU53022.1"/>
    <property type="molecule type" value="Genomic_DNA"/>
</dbReference>
<gene>
    <name evidence="5" type="ORF">AB868_03781</name>
</gene>
<dbReference type="FunFam" id="3.40.50.300:FF:000016">
    <property type="entry name" value="Oligopeptide ABC transporter ATP-binding component"/>
    <property type="match status" value="1"/>
</dbReference>
<dbReference type="PANTHER" id="PTHR43776">
    <property type="entry name" value="TRANSPORT ATP-BINDING PROTEIN"/>
    <property type="match status" value="1"/>
</dbReference>
<keyword evidence="1" id="KW-0813">Transport</keyword>
<feature type="domain" description="ABC transporter" evidence="4">
    <location>
        <begin position="16"/>
        <end position="266"/>
    </location>
</feature>
<keyword evidence="3 5" id="KW-0067">ATP-binding</keyword>
<dbReference type="Gene3D" id="3.40.50.300">
    <property type="entry name" value="P-loop containing nucleotide triphosphate hydrolases"/>
    <property type="match status" value="2"/>
</dbReference>
<dbReference type="RefSeq" id="WP_049295943.1">
    <property type="nucleotide sequence ID" value="NZ_CABHIE010000001.1"/>
</dbReference>
<dbReference type="PROSITE" id="PS00211">
    <property type="entry name" value="ABC_TRANSPORTER_1"/>
    <property type="match status" value="2"/>
</dbReference>
<dbReference type="PROSITE" id="PS50893">
    <property type="entry name" value="ABC_TRANSPORTER_2"/>
    <property type="match status" value="2"/>
</dbReference>
<dbReference type="GeneID" id="87007126"/>
<dbReference type="GO" id="GO:0005524">
    <property type="term" value="F:ATP binding"/>
    <property type="evidence" value="ECO:0007669"/>
    <property type="project" value="UniProtKB-KW"/>
</dbReference>
<dbReference type="Proteomes" id="UP000037482">
    <property type="component" value="Unassembled WGS sequence"/>
</dbReference>
<protein>
    <submittedName>
        <fullName evidence="5">ABC transporter ATP-binding protein</fullName>
    </submittedName>
</protein>
<evidence type="ECO:0000259" key="4">
    <source>
        <dbReference type="PROSITE" id="PS50893"/>
    </source>
</evidence>
<dbReference type="InterPro" id="IPR003439">
    <property type="entry name" value="ABC_transporter-like_ATP-bd"/>
</dbReference>
<dbReference type="NCBIfam" id="NF008453">
    <property type="entry name" value="PRK11308.1"/>
    <property type="match status" value="2"/>
</dbReference>
<evidence type="ECO:0000313" key="5">
    <source>
        <dbReference type="EMBL" id="KMU53022.1"/>
    </source>
</evidence>
<comment type="caution">
    <text evidence="5">The sequence shown here is derived from an EMBL/GenBank/DDBJ whole genome shotgun (WGS) entry which is preliminary data.</text>
</comment>
<organism evidence="5 6">
    <name type="scientific">Serratia marcescens</name>
    <dbReference type="NCBI Taxonomy" id="615"/>
    <lineage>
        <taxon>Bacteria</taxon>
        <taxon>Pseudomonadati</taxon>
        <taxon>Pseudomonadota</taxon>
        <taxon>Gammaproteobacteria</taxon>
        <taxon>Enterobacterales</taxon>
        <taxon>Yersiniaceae</taxon>
        <taxon>Serratia</taxon>
    </lineage>
</organism>
<dbReference type="InterPro" id="IPR003593">
    <property type="entry name" value="AAA+_ATPase"/>
</dbReference>
<keyword evidence="2" id="KW-0547">Nucleotide-binding</keyword>
<dbReference type="AlphaFoldDB" id="A0A656VKZ9"/>
<evidence type="ECO:0000256" key="1">
    <source>
        <dbReference type="ARBA" id="ARBA00022448"/>
    </source>
</evidence>
<accession>A0A656VKZ9</accession>
<dbReference type="GO" id="GO:0055085">
    <property type="term" value="P:transmembrane transport"/>
    <property type="evidence" value="ECO:0007669"/>
    <property type="project" value="UniProtKB-ARBA"/>
</dbReference>
<dbReference type="NCBIfam" id="NF007739">
    <property type="entry name" value="PRK10419.1"/>
    <property type="match status" value="2"/>
</dbReference>
<dbReference type="Pfam" id="PF00005">
    <property type="entry name" value="ABC_tran"/>
    <property type="match status" value="2"/>
</dbReference>
<proteinExistence type="predicted"/>
<reference evidence="5 6" key="1">
    <citation type="submission" date="2015-06" db="EMBL/GenBank/DDBJ databases">
        <title>Draft Genome of Serratia marcescens Strain AH0650_Sm1.</title>
        <authorList>
            <person name="Wan Y."/>
            <person name="Gorrie C."/>
            <person name="Holt K."/>
        </authorList>
    </citation>
    <scope>NUCLEOTIDE SEQUENCE [LARGE SCALE GENOMIC DNA]</scope>
    <source>
        <strain evidence="5 6">AH0650_Sm1</strain>
    </source>
</reference>
<dbReference type="SUPFAM" id="SSF52540">
    <property type="entry name" value="P-loop containing nucleoside triphosphate hydrolases"/>
    <property type="match status" value="2"/>
</dbReference>
<evidence type="ECO:0000313" key="6">
    <source>
        <dbReference type="Proteomes" id="UP000037482"/>
    </source>
</evidence>
<dbReference type="InterPro" id="IPR017871">
    <property type="entry name" value="ABC_transporter-like_CS"/>
</dbReference>
<dbReference type="SMART" id="SM00382">
    <property type="entry name" value="AAA"/>
    <property type="match status" value="2"/>
</dbReference>
<dbReference type="InterPro" id="IPR027417">
    <property type="entry name" value="P-loop_NTPase"/>
</dbReference>
<dbReference type="GO" id="GO:0016887">
    <property type="term" value="F:ATP hydrolysis activity"/>
    <property type="evidence" value="ECO:0007669"/>
    <property type="project" value="InterPro"/>
</dbReference>
<dbReference type="CDD" id="cd03257">
    <property type="entry name" value="ABC_NikE_OppD_transporters"/>
    <property type="match status" value="2"/>
</dbReference>
<evidence type="ECO:0000256" key="3">
    <source>
        <dbReference type="ARBA" id="ARBA00022840"/>
    </source>
</evidence>